<dbReference type="Pfam" id="PF01895">
    <property type="entry name" value="PhoU"/>
    <property type="match status" value="2"/>
</dbReference>
<protein>
    <submittedName>
        <fullName evidence="2">PhoU domain-containing protein</fullName>
    </submittedName>
</protein>
<evidence type="ECO:0000259" key="1">
    <source>
        <dbReference type="Pfam" id="PF01895"/>
    </source>
</evidence>
<dbReference type="InterPro" id="IPR026022">
    <property type="entry name" value="PhoU_dom"/>
</dbReference>
<keyword evidence="3" id="KW-1185">Reference proteome</keyword>
<dbReference type="PANTHER" id="PTHR42930">
    <property type="entry name" value="PHOSPHATE-SPECIFIC TRANSPORT SYSTEM ACCESSORY PROTEIN PHOU"/>
    <property type="match status" value="1"/>
</dbReference>
<feature type="domain" description="PhoU" evidence="1">
    <location>
        <begin position="127"/>
        <end position="202"/>
    </location>
</feature>
<dbReference type="Gene3D" id="1.20.58.220">
    <property type="entry name" value="Phosphate transport system protein phou homolog 2, domain 2"/>
    <property type="match status" value="1"/>
</dbReference>
<accession>A0ABU5CVI8</accession>
<feature type="domain" description="PhoU" evidence="1">
    <location>
        <begin position="29"/>
        <end position="104"/>
    </location>
</feature>
<evidence type="ECO:0000313" key="2">
    <source>
        <dbReference type="EMBL" id="MDY0409418.1"/>
    </source>
</evidence>
<dbReference type="SUPFAM" id="SSF109755">
    <property type="entry name" value="PhoU-like"/>
    <property type="match status" value="1"/>
</dbReference>
<dbReference type="InterPro" id="IPR038078">
    <property type="entry name" value="PhoU-like_sf"/>
</dbReference>
<dbReference type="Proteomes" id="UP001275315">
    <property type="component" value="Unassembled WGS sequence"/>
</dbReference>
<dbReference type="PANTHER" id="PTHR42930:SF3">
    <property type="entry name" value="PHOSPHATE-SPECIFIC TRANSPORT SYSTEM ACCESSORY PROTEIN PHOU"/>
    <property type="match status" value="1"/>
</dbReference>
<dbReference type="RefSeq" id="WP_320380210.1">
    <property type="nucleotide sequence ID" value="NZ_JAWDIQ010000002.1"/>
</dbReference>
<sequence length="211" mass="25390">MLIRQNYYEEKRSEIKRLVLQIIDDLIETTDYYHEYLKTSSHELKEDILKNERYIDKNEEKIEQYILEIISLEHLDTMEIKWLFAMSRIIRELERVGDQFINIITLCDTTDSKNIRPMIKAFFEYEKDMMRWLRVGIAEHNVVKLEKVIAHDKNVNDLNKETYSHVVDLINEHEKITESNVKMVMISRFLERVGDHLVNVARKYKEVIAVI</sequence>
<proteinExistence type="predicted"/>
<dbReference type="EMBL" id="JAWDIQ010000002">
    <property type="protein sequence ID" value="MDY0409418.1"/>
    <property type="molecule type" value="Genomic_DNA"/>
</dbReference>
<comment type="caution">
    <text evidence="2">The sequence shown here is derived from an EMBL/GenBank/DDBJ whole genome shotgun (WGS) entry which is preliminary data.</text>
</comment>
<dbReference type="InterPro" id="IPR028366">
    <property type="entry name" value="PhoU"/>
</dbReference>
<reference evidence="2 3" key="1">
    <citation type="submission" date="2023-10" db="EMBL/GenBank/DDBJ databases">
        <title>Virgibacillus soli CC-YMP-6 genome.</title>
        <authorList>
            <person name="Miliotis G."/>
            <person name="Sengupta P."/>
            <person name="Hameed A."/>
            <person name="Chuvochina M."/>
            <person name="Mcdonagh F."/>
            <person name="Simpson A.C."/>
            <person name="Singh N.K."/>
            <person name="Rekha P.D."/>
            <person name="Raman K."/>
            <person name="Hugenholtz P."/>
            <person name="Venkateswaran K."/>
        </authorList>
    </citation>
    <scope>NUCLEOTIDE SEQUENCE [LARGE SCALE GENOMIC DNA]</scope>
    <source>
        <strain evidence="2 3">CC-YMP-6</strain>
    </source>
</reference>
<name>A0ABU5CVI8_9BACI</name>
<evidence type="ECO:0000313" key="3">
    <source>
        <dbReference type="Proteomes" id="UP001275315"/>
    </source>
</evidence>
<gene>
    <name evidence="2" type="ORF">RWD45_13585</name>
</gene>
<organism evidence="2 3">
    <name type="scientific">Paracerasibacillus soli</name>
    <dbReference type="NCBI Taxonomy" id="480284"/>
    <lineage>
        <taxon>Bacteria</taxon>
        <taxon>Bacillati</taxon>
        <taxon>Bacillota</taxon>
        <taxon>Bacilli</taxon>
        <taxon>Bacillales</taxon>
        <taxon>Bacillaceae</taxon>
        <taxon>Paracerasibacillus</taxon>
    </lineage>
</organism>